<feature type="compositionally biased region" description="Low complexity" evidence="1">
    <location>
        <begin position="342"/>
        <end position="351"/>
    </location>
</feature>
<feature type="compositionally biased region" description="Gly residues" evidence="1">
    <location>
        <begin position="477"/>
        <end position="493"/>
    </location>
</feature>
<evidence type="ECO:0000313" key="3">
    <source>
        <dbReference type="Proteomes" id="UP001218188"/>
    </source>
</evidence>
<feature type="region of interest" description="Disordered" evidence="1">
    <location>
        <begin position="477"/>
        <end position="533"/>
    </location>
</feature>
<evidence type="ECO:0000313" key="2">
    <source>
        <dbReference type="EMBL" id="KAJ7024792.1"/>
    </source>
</evidence>
<dbReference type="EMBL" id="JARJCM010000164">
    <property type="protein sequence ID" value="KAJ7024792.1"/>
    <property type="molecule type" value="Genomic_DNA"/>
</dbReference>
<feature type="compositionally biased region" description="Low complexity" evidence="1">
    <location>
        <begin position="505"/>
        <end position="514"/>
    </location>
</feature>
<reference evidence="2" key="1">
    <citation type="submission" date="2023-03" db="EMBL/GenBank/DDBJ databases">
        <title>Massive genome expansion in bonnet fungi (Mycena s.s.) driven by repeated elements and novel gene families across ecological guilds.</title>
        <authorList>
            <consortium name="Lawrence Berkeley National Laboratory"/>
            <person name="Harder C.B."/>
            <person name="Miyauchi S."/>
            <person name="Viragh M."/>
            <person name="Kuo A."/>
            <person name="Thoen E."/>
            <person name="Andreopoulos B."/>
            <person name="Lu D."/>
            <person name="Skrede I."/>
            <person name="Drula E."/>
            <person name="Henrissat B."/>
            <person name="Morin E."/>
            <person name="Kohler A."/>
            <person name="Barry K."/>
            <person name="LaButti K."/>
            <person name="Morin E."/>
            <person name="Salamov A."/>
            <person name="Lipzen A."/>
            <person name="Mereny Z."/>
            <person name="Hegedus B."/>
            <person name="Baldrian P."/>
            <person name="Stursova M."/>
            <person name="Weitz H."/>
            <person name="Taylor A."/>
            <person name="Grigoriev I.V."/>
            <person name="Nagy L.G."/>
            <person name="Martin F."/>
            <person name="Kauserud H."/>
        </authorList>
    </citation>
    <scope>NUCLEOTIDE SEQUENCE</scope>
    <source>
        <strain evidence="2">CBHHK200</strain>
    </source>
</reference>
<feature type="compositionally biased region" description="Low complexity" evidence="1">
    <location>
        <begin position="309"/>
        <end position="323"/>
    </location>
</feature>
<feature type="compositionally biased region" description="Basic residues" evidence="1">
    <location>
        <begin position="379"/>
        <end position="392"/>
    </location>
</feature>
<proteinExistence type="predicted"/>
<feature type="compositionally biased region" description="Gly residues" evidence="1">
    <location>
        <begin position="250"/>
        <end position="261"/>
    </location>
</feature>
<dbReference type="Proteomes" id="UP001218188">
    <property type="component" value="Unassembled WGS sequence"/>
</dbReference>
<feature type="region of interest" description="Disordered" evidence="1">
    <location>
        <begin position="71"/>
        <end position="94"/>
    </location>
</feature>
<gene>
    <name evidence="2" type="ORF">C8F04DRAFT_152382</name>
</gene>
<feature type="region of interest" description="Disordered" evidence="1">
    <location>
        <begin position="114"/>
        <end position="402"/>
    </location>
</feature>
<evidence type="ECO:0000256" key="1">
    <source>
        <dbReference type="SAM" id="MobiDB-lite"/>
    </source>
</evidence>
<feature type="compositionally biased region" description="Gly residues" evidence="1">
    <location>
        <begin position="515"/>
        <end position="533"/>
    </location>
</feature>
<keyword evidence="3" id="KW-1185">Reference proteome</keyword>
<dbReference type="AlphaFoldDB" id="A0AAD6SG17"/>
<organism evidence="2 3">
    <name type="scientific">Mycena alexandri</name>
    <dbReference type="NCBI Taxonomy" id="1745969"/>
    <lineage>
        <taxon>Eukaryota</taxon>
        <taxon>Fungi</taxon>
        <taxon>Dikarya</taxon>
        <taxon>Basidiomycota</taxon>
        <taxon>Agaricomycotina</taxon>
        <taxon>Agaricomycetes</taxon>
        <taxon>Agaricomycetidae</taxon>
        <taxon>Agaricales</taxon>
        <taxon>Marasmiineae</taxon>
        <taxon>Mycenaceae</taxon>
        <taxon>Mycena</taxon>
    </lineage>
</organism>
<feature type="compositionally biased region" description="Polar residues" evidence="1">
    <location>
        <begin position="171"/>
        <end position="182"/>
    </location>
</feature>
<sequence>MDGSQEYIADADDGFQISIDPLDYTTLGSPPFPHTPSYNGSYHNSPYSNHSELSFSGEQESFSLFEDEPAGGIAARDYDPAEYDPPQSSLLMFNDNGEYVPGAYDPAQISAVPVAHAPDARGGPYDYSSPSSNDSGDDNNNSTMNAHRSRASSISSNPHISPSPRMDVAQSFENMSFRSPNWGTDPLPASAARERPTSPNMQKPQSPPRLLMPDDEHAHAPGGFTPPTINAPEGDGVGPRLHIVPATPVSGGGAGGTGAGPSGFQSGLETLHQGTSLGGGASQGAQAWKEDEYGAAAREQQQYDFRGDPSSSSTTNPNANNSPFLGSGARQRRKSDTAWDEAGGSASNGNSGFIGQMGNIGSALDDSAGDGGPPAHAHVSPHRSSFGHHGTHPHPQLNAGFSFGPPAGAAGLGLGLAGGADNNNGFLSPEMGLGMGGMGMMGLRRAKSDGGRMGALGHRGSRSEDLRLPSSSGHLDVGGDGSAFGGRGNGNGNGFLSPVEPPPAIRAAGRHAAGLGMGGGGGGGHYRSVSSGG</sequence>
<feature type="compositionally biased region" description="Low complexity" evidence="1">
    <location>
        <begin position="123"/>
        <end position="163"/>
    </location>
</feature>
<protein>
    <submittedName>
        <fullName evidence="2">Uncharacterized protein</fullName>
    </submittedName>
</protein>
<name>A0AAD6SG17_9AGAR</name>
<accession>A0AAD6SG17</accession>
<feature type="non-terminal residue" evidence="2">
    <location>
        <position position="1"/>
    </location>
</feature>
<comment type="caution">
    <text evidence="2">The sequence shown here is derived from an EMBL/GenBank/DDBJ whole genome shotgun (WGS) entry which is preliminary data.</text>
</comment>